<organism evidence="2 3">
    <name type="scientific">Vitrella brassicaformis (strain CCMP3155)</name>
    <dbReference type="NCBI Taxonomy" id="1169540"/>
    <lineage>
        <taxon>Eukaryota</taxon>
        <taxon>Sar</taxon>
        <taxon>Alveolata</taxon>
        <taxon>Colpodellida</taxon>
        <taxon>Vitrellaceae</taxon>
        <taxon>Vitrella</taxon>
    </lineage>
</organism>
<reference evidence="2 3" key="1">
    <citation type="submission" date="2014-11" db="EMBL/GenBank/DDBJ databases">
        <authorList>
            <person name="Zhu J."/>
            <person name="Qi W."/>
            <person name="Song R."/>
        </authorList>
    </citation>
    <scope>NUCLEOTIDE SEQUENCE [LARGE SCALE GENOMIC DNA]</scope>
</reference>
<dbReference type="InterPro" id="IPR029044">
    <property type="entry name" value="Nucleotide-diphossugar_trans"/>
</dbReference>
<proteinExistence type="predicted"/>
<dbReference type="VEuPathDB" id="CryptoDB:Vbra_2212"/>
<dbReference type="EMBL" id="CDMY01000361">
    <property type="protein sequence ID" value="CEM05634.1"/>
    <property type="molecule type" value="Genomic_DNA"/>
</dbReference>
<evidence type="ECO:0000313" key="2">
    <source>
        <dbReference type="EMBL" id="CEM05634.1"/>
    </source>
</evidence>
<evidence type="ECO:0000313" key="3">
    <source>
        <dbReference type="Proteomes" id="UP000041254"/>
    </source>
</evidence>
<name>A0A0G4F1M9_VITBC</name>
<dbReference type="SUPFAM" id="SSF53448">
    <property type="entry name" value="Nucleotide-diphospho-sugar transferases"/>
    <property type="match status" value="1"/>
</dbReference>
<protein>
    <submittedName>
        <fullName evidence="2">Uncharacterized protein</fullName>
    </submittedName>
</protein>
<dbReference type="AlphaFoldDB" id="A0A0G4F1M9"/>
<dbReference type="PhylomeDB" id="A0A0G4F1M9"/>
<dbReference type="Gene3D" id="3.90.550.10">
    <property type="entry name" value="Spore Coat Polysaccharide Biosynthesis Protein SpsA, Chain A"/>
    <property type="match status" value="1"/>
</dbReference>
<evidence type="ECO:0000256" key="1">
    <source>
        <dbReference type="SAM" id="MobiDB-lite"/>
    </source>
</evidence>
<feature type="region of interest" description="Disordered" evidence="1">
    <location>
        <begin position="138"/>
        <end position="190"/>
    </location>
</feature>
<dbReference type="InParanoid" id="A0A0G4F1M9"/>
<gene>
    <name evidence="2" type="ORF">Vbra_2212</name>
</gene>
<keyword evidence="3" id="KW-1185">Reference proteome</keyword>
<dbReference type="Proteomes" id="UP000041254">
    <property type="component" value="Unassembled WGS sequence"/>
</dbReference>
<sequence>MAPPTSFYQGGTKVVQVFVANLSRLRQLRVTEVVERIAEYIREHSALQGSGIHTDEATSLPFSVISNKWGMVRLDETWNVLRAGYRNTTLSPDARVLHYTGPWKPFWNANNADSWMWYYKEDCCLCCPRLHRTRSYGGTDKYEGEGDVTNVEEDEDESEMDNEDVPEEREASRGGGGVADDDDDVSSMSALRRKLGQRSEWLL</sequence>
<accession>A0A0G4F1M9</accession>
<feature type="compositionally biased region" description="Acidic residues" evidence="1">
    <location>
        <begin position="150"/>
        <end position="167"/>
    </location>
</feature>